<feature type="compositionally biased region" description="Acidic residues" evidence="1">
    <location>
        <begin position="174"/>
        <end position="188"/>
    </location>
</feature>
<evidence type="ECO:0000313" key="2">
    <source>
        <dbReference type="EMBL" id="KAF2091107.1"/>
    </source>
</evidence>
<dbReference type="OrthoDB" id="5364946at2759"/>
<dbReference type="PANTHER" id="PTHR40625">
    <property type="entry name" value="GTP-BINDING PROTEIN ESDC-RELATED"/>
    <property type="match status" value="1"/>
</dbReference>
<keyword evidence="3" id="KW-1185">Reference proteome</keyword>
<dbReference type="EMBL" id="ML978712">
    <property type="protein sequence ID" value="KAF2091107.1"/>
    <property type="molecule type" value="Genomic_DNA"/>
</dbReference>
<dbReference type="AlphaFoldDB" id="A0A9P4M1D2"/>
<feature type="region of interest" description="Disordered" evidence="1">
    <location>
        <begin position="239"/>
        <end position="270"/>
    </location>
</feature>
<reference evidence="2" key="1">
    <citation type="journal article" date="2020" name="Stud. Mycol.">
        <title>101 Dothideomycetes genomes: a test case for predicting lifestyles and emergence of pathogens.</title>
        <authorList>
            <person name="Haridas S."/>
            <person name="Albert R."/>
            <person name="Binder M."/>
            <person name="Bloem J."/>
            <person name="Labutti K."/>
            <person name="Salamov A."/>
            <person name="Andreopoulos B."/>
            <person name="Baker S."/>
            <person name="Barry K."/>
            <person name="Bills G."/>
            <person name="Bluhm B."/>
            <person name="Cannon C."/>
            <person name="Castanera R."/>
            <person name="Culley D."/>
            <person name="Daum C."/>
            <person name="Ezra D."/>
            <person name="Gonzalez J."/>
            <person name="Henrissat B."/>
            <person name="Kuo A."/>
            <person name="Liang C."/>
            <person name="Lipzen A."/>
            <person name="Lutzoni F."/>
            <person name="Magnuson J."/>
            <person name="Mondo S."/>
            <person name="Nolan M."/>
            <person name="Ohm R."/>
            <person name="Pangilinan J."/>
            <person name="Park H.-J."/>
            <person name="Ramirez L."/>
            <person name="Alfaro M."/>
            <person name="Sun H."/>
            <person name="Tritt A."/>
            <person name="Yoshinaga Y."/>
            <person name="Zwiers L.-H."/>
            <person name="Turgeon B."/>
            <person name="Goodwin S."/>
            <person name="Spatafora J."/>
            <person name="Crous P."/>
            <person name="Grigoriev I."/>
        </authorList>
    </citation>
    <scope>NUCLEOTIDE SEQUENCE</scope>
    <source>
        <strain evidence="2">CBS 121410</strain>
    </source>
</reference>
<name>A0A9P4M1D2_9PEZI</name>
<feature type="region of interest" description="Disordered" evidence="1">
    <location>
        <begin position="96"/>
        <end position="215"/>
    </location>
</feature>
<organism evidence="2 3">
    <name type="scientific">Saccharata proteae CBS 121410</name>
    <dbReference type="NCBI Taxonomy" id="1314787"/>
    <lineage>
        <taxon>Eukaryota</taxon>
        <taxon>Fungi</taxon>
        <taxon>Dikarya</taxon>
        <taxon>Ascomycota</taxon>
        <taxon>Pezizomycotina</taxon>
        <taxon>Dothideomycetes</taxon>
        <taxon>Dothideomycetes incertae sedis</taxon>
        <taxon>Botryosphaeriales</taxon>
        <taxon>Saccharataceae</taxon>
        <taxon>Saccharata</taxon>
    </lineage>
</organism>
<dbReference type="Proteomes" id="UP000799776">
    <property type="component" value="Unassembled WGS sequence"/>
</dbReference>
<proteinExistence type="predicted"/>
<dbReference type="InterPro" id="IPR013783">
    <property type="entry name" value="Ig-like_fold"/>
</dbReference>
<protein>
    <submittedName>
        <fullName evidence="2">Uncharacterized protein</fullName>
    </submittedName>
</protein>
<sequence>MAAIQLNFTLRTSANCKTVHLLGSWDNYNGQLPLSKDSTKTGGWKGTFRFQGATLKQGQRYWYYYIIDGYHVSHDPAREFTTEPTTGRKLNILDIPTGRTSHAAAAAPTTDRASKRHARQASLDVVKGRSLSPSQIKSPRPVKPNQTRQIVNGTYEPATMEALTSRFSRATMSSEEEDYGESDSDNESDVPSLTSRSSRSSNSSSPSSVSSTSSCCTCERYGITRAGDRVKLDCGGARCGYSDDSESACSSEDDEYRARTTRRQGVVIRG</sequence>
<dbReference type="PANTHER" id="PTHR40625:SF2">
    <property type="entry name" value="GTP-BINDING PROTEIN ESDC"/>
    <property type="match status" value="1"/>
</dbReference>
<feature type="compositionally biased region" description="Acidic residues" evidence="1">
    <location>
        <begin position="243"/>
        <end position="255"/>
    </location>
</feature>
<gene>
    <name evidence="2" type="ORF">K490DRAFT_34299</name>
</gene>
<dbReference type="Gene3D" id="2.60.40.10">
    <property type="entry name" value="Immunoglobulins"/>
    <property type="match status" value="1"/>
</dbReference>
<accession>A0A9P4M1D2</accession>
<evidence type="ECO:0000256" key="1">
    <source>
        <dbReference type="SAM" id="MobiDB-lite"/>
    </source>
</evidence>
<feature type="compositionally biased region" description="Low complexity" evidence="1">
    <location>
        <begin position="189"/>
        <end position="214"/>
    </location>
</feature>
<evidence type="ECO:0000313" key="3">
    <source>
        <dbReference type="Proteomes" id="UP000799776"/>
    </source>
</evidence>
<comment type="caution">
    <text evidence="2">The sequence shown here is derived from an EMBL/GenBank/DDBJ whole genome shotgun (WGS) entry which is preliminary data.</text>
</comment>
<dbReference type="SUPFAM" id="SSF81296">
    <property type="entry name" value="E set domains"/>
    <property type="match status" value="1"/>
</dbReference>
<dbReference type="InterPro" id="IPR014756">
    <property type="entry name" value="Ig_E-set"/>
</dbReference>